<feature type="transmembrane region" description="Helical" evidence="14">
    <location>
        <begin position="6"/>
        <end position="28"/>
    </location>
</feature>
<gene>
    <name evidence="15" type="ORF">D9756_010533</name>
</gene>
<comment type="caution">
    <text evidence="15">The sequence shown here is derived from an EMBL/GenBank/DDBJ whole genome shotgun (WGS) entry which is preliminary data.</text>
</comment>
<dbReference type="SUPFAM" id="SSF48264">
    <property type="entry name" value="Cytochrome P450"/>
    <property type="match status" value="1"/>
</dbReference>
<evidence type="ECO:0000256" key="14">
    <source>
        <dbReference type="SAM" id="Phobius"/>
    </source>
</evidence>
<evidence type="ECO:0000256" key="3">
    <source>
        <dbReference type="ARBA" id="ARBA00010617"/>
    </source>
</evidence>
<keyword evidence="11 14" id="KW-0472">Membrane</keyword>
<dbReference type="EMBL" id="JAACJO010000020">
    <property type="protein sequence ID" value="KAF5348304.1"/>
    <property type="molecule type" value="Genomic_DNA"/>
</dbReference>
<dbReference type="CDD" id="cd11041">
    <property type="entry name" value="CYP503A1-like"/>
    <property type="match status" value="1"/>
</dbReference>
<keyword evidence="9 12" id="KW-0408">Iron</keyword>
<evidence type="ECO:0000313" key="15">
    <source>
        <dbReference type="EMBL" id="KAF5348304.1"/>
    </source>
</evidence>
<keyword evidence="4 12" id="KW-0349">Heme</keyword>
<accession>A0A8H5CUK2</accession>
<evidence type="ECO:0000256" key="11">
    <source>
        <dbReference type="ARBA" id="ARBA00023136"/>
    </source>
</evidence>
<dbReference type="GO" id="GO:0016705">
    <property type="term" value="F:oxidoreductase activity, acting on paired donors, with incorporation or reduction of molecular oxygen"/>
    <property type="evidence" value="ECO:0007669"/>
    <property type="project" value="InterPro"/>
</dbReference>
<keyword evidence="8 13" id="KW-0560">Oxidoreductase</keyword>
<dbReference type="InterPro" id="IPR036396">
    <property type="entry name" value="Cyt_P450_sf"/>
</dbReference>
<dbReference type="InterPro" id="IPR017972">
    <property type="entry name" value="Cyt_P450_CS"/>
</dbReference>
<evidence type="ECO:0000256" key="12">
    <source>
        <dbReference type="PIRSR" id="PIRSR602403-1"/>
    </source>
</evidence>
<dbReference type="GO" id="GO:0005506">
    <property type="term" value="F:iron ion binding"/>
    <property type="evidence" value="ECO:0007669"/>
    <property type="project" value="InterPro"/>
</dbReference>
<dbReference type="PRINTS" id="PR00465">
    <property type="entry name" value="EP450IV"/>
</dbReference>
<evidence type="ECO:0000256" key="2">
    <source>
        <dbReference type="ARBA" id="ARBA00004370"/>
    </source>
</evidence>
<protein>
    <recommendedName>
        <fullName evidence="17">Cytochrome P450</fullName>
    </recommendedName>
</protein>
<evidence type="ECO:0000256" key="9">
    <source>
        <dbReference type="ARBA" id="ARBA00023004"/>
    </source>
</evidence>
<evidence type="ECO:0000256" key="5">
    <source>
        <dbReference type="ARBA" id="ARBA00022692"/>
    </source>
</evidence>
<sequence>MLLADHLPNAVYSAALGLVFSCYAAAYMRRRNSPLDKIPTVGPSGMFTSYIGAITLSGRRIIQEGYEKYPIFKFPTFFSWTVVVAGPELLEDIRGASDQQMSFLAALDEAVQFDYTISPRLKADDCHIKVVRGVMTRNIDARFPDVLEEINKTLEGLSFGADKDWVHLPAYLSAVQIVSRFSARFFVGSELSSNLKYTEIMEQYASHVVDDGVVLSMLPKWLRPLVSRLQFDTEGKIREIEGYLRPILADRLEKGIESADADSNDMITWLWNAAPEAQRTLHDIAIRMIWLNIAAIRTTSSLLTHVLFNLATYGSYIEPLREEISTIVEAEGWNKASIEKMRKLDSFVKESQRVHGSDAAMVERLAMSDFSFSDGTFIPKGTSFVVAGRAINYNERSYPNPQEFQGFRFADKDPSKWQMTSLNLEYMAFGIGRRACPGRFFAITALKTAVARILFDYDIKLTDEADERPEDIWFQGIFVEPNTKAKVSLKKRTLVK</sequence>
<organism evidence="15 16">
    <name type="scientific">Leucocoprinus leucothites</name>
    <dbReference type="NCBI Taxonomy" id="201217"/>
    <lineage>
        <taxon>Eukaryota</taxon>
        <taxon>Fungi</taxon>
        <taxon>Dikarya</taxon>
        <taxon>Basidiomycota</taxon>
        <taxon>Agaricomycotina</taxon>
        <taxon>Agaricomycetes</taxon>
        <taxon>Agaricomycetidae</taxon>
        <taxon>Agaricales</taxon>
        <taxon>Agaricineae</taxon>
        <taxon>Agaricaceae</taxon>
        <taxon>Leucocoprinus</taxon>
    </lineage>
</organism>
<dbReference type="InterPro" id="IPR001128">
    <property type="entry name" value="Cyt_P450"/>
</dbReference>
<dbReference type="Proteomes" id="UP000559027">
    <property type="component" value="Unassembled WGS sequence"/>
</dbReference>
<reference evidence="15 16" key="1">
    <citation type="journal article" date="2020" name="ISME J.">
        <title>Uncovering the hidden diversity of litter-decomposition mechanisms in mushroom-forming fungi.</title>
        <authorList>
            <person name="Floudas D."/>
            <person name="Bentzer J."/>
            <person name="Ahren D."/>
            <person name="Johansson T."/>
            <person name="Persson P."/>
            <person name="Tunlid A."/>
        </authorList>
    </citation>
    <scope>NUCLEOTIDE SEQUENCE [LARGE SCALE GENOMIC DNA]</scope>
    <source>
        <strain evidence="15 16">CBS 146.42</strain>
    </source>
</reference>
<dbReference type="PROSITE" id="PS00086">
    <property type="entry name" value="CYTOCHROME_P450"/>
    <property type="match status" value="1"/>
</dbReference>
<evidence type="ECO:0000256" key="1">
    <source>
        <dbReference type="ARBA" id="ARBA00001971"/>
    </source>
</evidence>
<feature type="binding site" description="axial binding residue" evidence="12">
    <location>
        <position position="436"/>
    </location>
    <ligand>
        <name>heme</name>
        <dbReference type="ChEBI" id="CHEBI:30413"/>
    </ligand>
    <ligandPart>
        <name>Fe</name>
        <dbReference type="ChEBI" id="CHEBI:18248"/>
    </ligandPart>
</feature>
<keyword evidence="6 12" id="KW-0479">Metal-binding</keyword>
<keyword evidence="10 13" id="KW-0503">Monooxygenase</keyword>
<keyword evidence="7 14" id="KW-1133">Transmembrane helix</keyword>
<dbReference type="OrthoDB" id="1844152at2759"/>
<dbReference type="PANTHER" id="PTHR46206:SF5">
    <property type="entry name" value="P450, PUTATIVE (EUROFUNG)-RELATED"/>
    <property type="match status" value="1"/>
</dbReference>
<evidence type="ECO:0000256" key="4">
    <source>
        <dbReference type="ARBA" id="ARBA00022617"/>
    </source>
</evidence>
<evidence type="ECO:0000256" key="7">
    <source>
        <dbReference type="ARBA" id="ARBA00022989"/>
    </source>
</evidence>
<name>A0A8H5CUK2_9AGAR</name>
<dbReference type="GO" id="GO:0016020">
    <property type="term" value="C:membrane"/>
    <property type="evidence" value="ECO:0007669"/>
    <property type="project" value="UniProtKB-SubCell"/>
</dbReference>
<evidence type="ECO:0000256" key="13">
    <source>
        <dbReference type="RuleBase" id="RU000461"/>
    </source>
</evidence>
<dbReference type="PANTHER" id="PTHR46206">
    <property type="entry name" value="CYTOCHROME P450"/>
    <property type="match status" value="1"/>
</dbReference>
<dbReference type="Gene3D" id="1.10.630.10">
    <property type="entry name" value="Cytochrome P450"/>
    <property type="match status" value="1"/>
</dbReference>
<comment type="similarity">
    <text evidence="3 13">Belongs to the cytochrome P450 family.</text>
</comment>
<dbReference type="GO" id="GO:0004497">
    <property type="term" value="F:monooxygenase activity"/>
    <property type="evidence" value="ECO:0007669"/>
    <property type="project" value="UniProtKB-KW"/>
</dbReference>
<dbReference type="Pfam" id="PF00067">
    <property type="entry name" value="p450"/>
    <property type="match status" value="1"/>
</dbReference>
<dbReference type="AlphaFoldDB" id="A0A8H5CUK2"/>
<dbReference type="InterPro" id="IPR002403">
    <property type="entry name" value="Cyt_P450_E_grp-IV"/>
</dbReference>
<comment type="cofactor">
    <cofactor evidence="1 12">
        <name>heme</name>
        <dbReference type="ChEBI" id="CHEBI:30413"/>
    </cofactor>
</comment>
<evidence type="ECO:0000256" key="8">
    <source>
        <dbReference type="ARBA" id="ARBA00023002"/>
    </source>
</evidence>
<dbReference type="PRINTS" id="PR00385">
    <property type="entry name" value="P450"/>
</dbReference>
<evidence type="ECO:0000313" key="16">
    <source>
        <dbReference type="Proteomes" id="UP000559027"/>
    </source>
</evidence>
<keyword evidence="5 14" id="KW-0812">Transmembrane</keyword>
<dbReference type="GO" id="GO:0020037">
    <property type="term" value="F:heme binding"/>
    <property type="evidence" value="ECO:0007669"/>
    <property type="project" value="InterPro"/>
</dbReference>
<keyword evidence="16" id="KW-1185">Reference proteome</keyword>
<evidence type="ECO:0000256" key="10">
    <source>
        <dbReference type="ARBA" id="ARBA00023033"/>
    </source>
</evidence>
<evidence type="ECO:0008006" key="17">
    <source>
        <dbReference type="Google" id="ProtNLM"/>
    </source>
</evidence>
<comment type="subcellular location">
    <subcellularLocation>
        <location evidence="2">Membrane</location>
    </subcellularLocation>
</comment>
<evidence type="ECO:0000256" key="6">
    <source>
        <dbReference type="ARBA" id="ARBA00022723"/>
    </source>
</evidence>
<proteinExistence type="inferred from homology"/>